<dbReference type="InterPro" id="IPR052404">
    <property type="entry name" value="SPP1-like_terminase"/>
</dbReference>
<reference evidence="4 5" key="1">
    <citation type="submission" date="2017-09" db="EMBL/GenBank/DDBJ databases">
        <authorList>
            <person name="Ehlers B."/>
            <person name="Leendertz F.H."/>
        </authorList>
    </citation>
    <scope>NUCLEOTIDE SEQUENCE [LARGE SCALE GENOMIC DNA]</scope>
    <source>
        <strain evidence="4 5">DJ-1</strain>
    </source>
</reference>
<comment type="caution">
    <text evidence="4">The sequence shown here is derived from an EMBL/GenBank/DDBJ whole genome shotgun (WGS) entry which is preliminary data.</text>
</comment>
<dbReference type="Proteomes" id="UP000218102">
    <property type="component" value="Unassembled WGS sequence"/>
</dbReference>
<proteinExistence type="predicted"/>
<dbReference type="InterPro" id="IPR038713">
    <property type="entry name" value="Terminase_Gp1_N_sf"/>
</dbReference>
<evidence type="ECO:0000313" key="4">
    <source>
        <dbReference type="EMBL" id="PBJ92088.1"/>
    </source>
</evidence>
<gene>
    <name evidence="4" type="ORF">CMV24_29085</name>
</gene>
<dbReference type="EMBL" id="NTME01000066">
    <property type="protein sequence ID" value="PBJ92088.1"/>
    <property type="molecule type" value="Genomic_DNA"/>
</dbReference>
<dbReference type="PANTHER" id="PTHR41328">
    <property type="entry name" value="TERMINASE SMALL SUBUNIT-RELATED"/>
    <property type="match status" value="1"/>
</dbReference>
<keyword evidence="2" id="KW-0231">Viral genome packaging</keyword>
<dbReference type="PANTHER" id="PTHR41328:SF2">
    <property type="entry name" value="TERMINASE SMALL SUBUNIT"/>
    <property type="match status" value="1"/>
</dbReference>
<keyword evidence="3" id="KW-0175">Coiled coil</keyword>
<dbReference type="Pfam" id="PF03592">
    <property type="entry name" value="Terminase_2"/>
    <property type="match status" value="1"/>
</dbReference>
<protein>
    <recommendedName>
        <fullName evidence="6">Terminase small subunit</fullName>
    </recommendedName>
</protein>
<dbReference type="Gene3D" id="1.10.10.1400">
    <property type="entry name" value="Terminase, small subunit, N-terminal DNA-binding domain, HTH motif"/>
    <property type="match status" value="1"/>
</dbReference>
<organism evidence="4 5">
    <name type="scientific">Pseudomonas plecoglossicida</name>
    <dbReference type="NCBI Taxonomy" id="70775"/>
    <lineage>
        <taxon>Bacteria</taxon>
        <taxon>Pseudomonadati</taxon>
        <taxon>Pseudomonadota</taxon>
        <taxon>Gammaproteobacteria</taxon>
        <taxon>Pseudomonadales</taxon>
        <taxon>Pseudomonadaceae</taxon>
        <taxon>Pseudomonas</taxon>
    </lineage>
</organism>
<evidence type="ECO:0000313" key="5">
    <source>
        <dbReference type="Proteomes" id="UP000218102"/>
    </source>
</evidence>
<feature type="coiled-coil region" evidence="3">
    <location>
        <begin position="124"/>
        <end position="151"/>
    </location>
</feature>
<dbReference type="AlphaFoldDB" id="A0A2A3LW82"/>
<evidence type="ECO:0000256" key="2">
    <source>
        <dbReference type="ARBA" id="ARBA00023219"/>
    </source>
</evidence>
<accession>A0A2A3LW82</accession>
<dbReference type="GO" id="GO:0051276">
    <property type="term" value="P:chromosome organization"/>
    <property type="evidence" value="ECO:0007669"/>
    <property type="project" value="InterPro"/>
</dbReference>
<sequence>MALTAKQQRFVDEYLKDLNATQAAIRAGYSKKTAASIGQENLRKPEIEKALRSATQERSQRTAITQDYVLSGIVEVVERCRQVAPVLDRSGEQILVETPTGELAPAFEFDAKNVLKGLELLGKHLNLFAEKDALDIELKRLEVEKRKAEIKRLQDGGGDDGLTPQRVEVIVRDARKPDADA</sequence>
<keyword evidence="1" id="KW-1188">Viral release from host cell</keyword>
<dbReference type="RefSeq" id="WP_096010353.1">
    <property type="nucleotide sequence ID" value="NZ_NTME01000066.1"/>
</dbReference>
<name>A0A2A3LW82_PSEDL</name>
<evidence type="ECO:0000256" key="1">
    <source>
        <dbReference type="ARBA" id="ARBA00022612"/>
    </source>
</evidence>
<evidence type="ECO:0000256" key="3">
    <source>
        <dbReference type="SAM" id="Coils"/>
    </source>
</evidence>
<evidence type="ECO:0008006" key="6">
    <source>
        <dbReference type="Google" id="ProtNLM"/>
    </source>
</evidence>
<dbReference type="InterPro" id="IPR005335">
    <property type="entry name" value="Terminase_ssu"/>
</dbReference>